<dbReference type="EMBL" id="CP048286">
    <property type="protein sequence ID" value="QHW32927.1"/>
    <property type="molecule type" value="Genomic_DNA"/>
</dbReference>
<dbReference type="InterPro" id="IPR000182">
    <property type="entry name" value="GNAT_dom"/>
</dbReference>
<dbReference type="Proteomes" id="UP000479114">
    <property type="component" value="Chromosome"/>
</dbReference>
<gene>
    <name evidence="2" type="ORF">GZH47_20430</name>
</gene>
<dbReference type="Gene3D" id="3.40.630.30">
    <property type="match status" value="1"/>
</dbReference>
<dbReference type="GO" id="GO:0008999">
    <property type="term" value="F:protein-N-terminal-alanine acetyltransferase activity"/>
    <property type="evidence" value="ECO:0007669"/>
    <property type="project" value="TreeGrafter"/>
</dbReference>
<dbReference type="Pfam" id="PF13302">
    <property type="entry name" value="Acetyltransf_3"/>
    <property type="match status" value="1"/>
</dbReference>
<keyword evidence="3" id="KW-1185">Reference proteome</keyword>
<dbReference type="PANTHER" id="PTHR43792:SF9">
    <property type="entry name" value="RIBOSOMAL-PROTEIN-ALANINE ACETYLTRANSFERASE"/>
    <property type="match status" value="1"/>
</dbReference>
<feature type="domain" description="N-acetyltransferase" evidence="1">
    <location>
        <begin position="18"/>
        <end position="181"/>
    </location>
</feature>
<dbReference type="KEGG" id="prz:GZH47_20430"/>
<sequence length="189" mass="21765">MNIEAVFGSFPAIQTERLNLRQLQTKDAEDLYSFWADAKVTRYLDWDGPGSVEDSGQLIESWNQAYQERRLLPWGISYRQQSELLGTITLMPTRGTFEESRYPLVMGYDLTPKQWNQGIMSEALNGVLDFTRRSLRPYRIQAEVSPENTASLKLLKKLGFQQEGVLRSYLMHEVTHKLLDIAVMALLCN</sequence>
<dbReference type="RefSeq" id="WP_162642770.1">
    <property type="nucleotide sequence ID" value="NZ_CP048286.1"/>
</dbReference>
<evidence type="ECO:0000259" key="1">
    <source>
        <dbReference type="PROSITE" id="PS51186"/>
    </source>
</evidence>
<organism evidence="2 3">
    <name type="scientific">Paenibacillus rhizovicinus</name>
    <dbReference type="NCBI Taxonomy" id="2704463"/>
    <lineage>
        <taxon>Bacteria</taxon>
        <taxon>Bacillati</taxon>
        <taxon>Bacillota</taxon>
        <taxon>Bacilli</taxon>
        <taxon>Bacillales</taxon>
        <taxon>Paenibacillaceae</taxon>
        <taxon>Paenibacillus</taxon>
    </lineage>
</organism>
<dbReference type="InterPro" id="IPR051531">
    <property type="entry name" value="N-acetyltransferase"/>
</dbReference>
<evidence type="ECO:0000313" key="3">
    <source>
        <dbReference type="Proteomes" id="UP000479114"/>
    </source>
</evidence>
<accession>A0A6C0P377</accession>
<dbReference type="PANTHER" id="PTHR43792">
    <property type="entry name" value="GNAT FAMILY, PUTATIVE (AFU_ORTHOLOGUE AFUA_3G00765)-RELATED-RELATED"/>
    <property type="match status" value="1"/>
</dbReference>
<proteinExistence type="predicted"/>
<dbReference type="GO" id="GO:0005737">
    <property type="term" value="C:cytoplasm"/>
    <property type="evidence" value="ECO:0007669"/>
    <property type="project" value="TreeGrafter"/>
</dbReference>
<protein>
    <submittedName>
        <fullName evidence="2">N-acetyltransferase</fullName>
    </submittedName>
</protein>
<reference evidence="2 3" key="1">
    <citation type="submission" date="2020-02" db="EMBL/GenBank/DDBJ databases">
        <title>Paenibacillus sp. nov., isolated from rhizosphere soil of tomato.</title>
        <authorList>
            <person name="Weon H.-Y."/>
            <person name="Lee S.A."/>
        </authorList>
    </citation>
    <scope>NUCLEOTIDE SEQUENCE [LARGE SCALE GENOMIC DNA]</scope>
    <source>
        <strain evidence="2 3">14171R-81</strain>
    </source>
</reference>
<evidence type="ECO:0000313" key="2">
    <source>
        <dbReference type="EMBL" id="QHW32927.1"/>
    </source>
</evidence>
<dbReference type="PROSITE" id="PS51186">
    <property type="entry name" value="GNAT"/>
    <property type="match status" value="1"/>
</dbReference>
<dbReference type="InterPro" id="IPR016181">
    <property type="entry name" value="Acyl_CoA_acyltransferase"/>
</dbReference>
<name>A0A6C0P377_9BACL</name>
<dbReference type="SUPFAM" id="SSF55729">
    <property type="entry name" value="Acyl-CoA N-acyltransferases (Nat)"/>
    <property type="match status" value="1"/>
</dbReference>
<keyword evidence="2" id="KW-0808">Transferase</keyword>
<dbReference type="AlphaFoldDB" id="A0A6C0P377"/>